<gene>
    <name evidence="5" type="ORF">SAMN04488567_1646</name>
</gene>
<dbReference type="GO" id="GO:0006281">
    <property type="term" value="P:DNA repair"/>
    <property type="evidence" value="ECO:0007669"/>
    <property type="project" value="TreeGrafter"/>
</dbReference>
<dbReference type="NCBIfam" id="TIGR01509">
    <property type="entry name" value="HAD-SF-IA-v3"/>
    <property type="match status" value="1"/>
</dbReference>
<dbReference type="Proteomes" id="UP000198922">
    <property type="component" value="Unassembled WGS sequence"/>
</dbReference>
<dbReference type="EC" id="3.1.3.18" evidence="4"/>
<comment type="similarity">
    <text evidence="3">Belongs to the HAD-like hydrolase superfamily. CbbY/CbbZ/Gph/YieH family.</text>
</comment>
<dbReference type="GO" id="GO:0005829">
    <property type="term" value="C:cytosol"/>
    <property type="evidence" value="ECO:0007669"/>
    <property type="project" value="TreeGrafter"/>
</dbReference>
<dbReference type="CDD" id="cd01427">
    <property type="entry name" value="HAD_like"/>
    <property type="match status" value="1"/>
</dbReference>
<dbReference type="AlphaFoldDB" id="A0A1G7CUF9"/>
<evidence type="ECO:0000256" key="3">
    <source>
        <dbReference type="ARBA" id="ARBA00006171"/>
    </source>
</evidence>
<dbReference type="Gene3D" id="1.10.150.240">
    <property type="entry name" value="Putative phosphatase, domain 2"/>
    <property type="match status" value="1"/>
</dbReference>
<evidence type="ECO:0000256" key="2">
    <source>
        <dbReference type="ARBA" id="ARBA00004818"/>
    </source>
</evidence>
<dbReference type="InterPro" id="IPR036412">
    <property type="entry name" value="HAD-like_sf"/>
</dbReference>
<dbReference type="InterPro" id="IPR023198">
    <property type="entry name" value="PGP-like_dom2"/>
</dbReference>
<proteinExistence type="inferred from homology"/>
<sequence length="239" mass="24184">MTGGTVGALRALVFDKDGTLFDFHATWSGWTRSLILSETRGDHARAALLAEALGFALEPGRFSPDSPVIASTAAEIAALVAPHLPAADRPGLLERMNALAAEAPQVPAAPLAPLLAEFRQRGLRLGVATNDSEAPARAHLGAAGVTAAFDFVAGADSGHGAKPGPGQLLAFARQVGLPPSACAMVGDSLHDLRAARAAGMTAIAVLTGIAGPDELAPEADAVLDSIAALPGWLEARNGA</sequence>
<accession>A0A1G7CUF9</accession>
<dbReference type="Gene3D" id="3.40.50.1000">
    <property type="entry name" value="HAD superfamily/HAD-like"/>
    <property type="match status" value="1"/>
</dbReference>
<reference evidence="6" key="1">
    <citation type="submission" date="2016-10" db="EMBL/GenBank/DDBJ databases">
        <authorList>
            <person name="Varghese N."/>
            <person name="Submissions S."/>
        </authorList>
    </citation>
    <scope>NUCLEOTIDE SEQUENCE [LARGE SCALE GENOMIC DNA]</scope>
    <source>
        <strain evidence="6">DSM 21424</strain>
    </source>
</reference>
<dbReference type="PANTHER" id="PTHR43434">
    <property type="entry name" value="PHOSPHOGLYCOLATE PHOSPHATASE"/>
    <property type="match status" value="1"/>
</dbReference>
<evidence type="ECO:0000313" key="5">
    <source>
        <dbReference type="EMBL" id="SDE42861.1"/>
    </source>
</evidence>
<protein>
    <recommendedName>
        <fullName evidence="4">phosphoglycolate phosphatase</fullName>
        <ecNumber evidence="4">3.1.3.18</ecNumber>
    </recommendedName>
</protein>
<organism evidence="5 6">
    <name type="scientific">Limimaricola pyoseonensis</name>
    <dbReference type="NCBI Taxonomy" id="521013"/>
    <lineage>
        <taxon>Bacteria</taxon>
        <taxon>Pseudomonadati</taxon>
        <taxon>Pseudomonadota</taxon>
        <taxon>Alphaproteobacteria</taxon>
        <taxon>Rhodobacterales</taxon>
        <taxon>Paracoccaceae</taxon>
        <taxon>Limimaricola</taxon>
    </lineage>
</organism>
<evidence type="ECO:0000313" key="6">
    <source>
        <dbReference type="Proteomes" id="UP000198922"/>
    </source>
</evidence>
<dbReference type="OrthoDB" id="9797743at2"/>
<dbReference type="Pfam" id="PF00702">
    <property type="entry name" value="Hydrolase"/>
    <property type="match status" value="1"/>
</dbReference>
<dbReference type="SFLD" id="SFLDG01129">
    <property type="entry name" value="C1.5:_HAD__Beta-PGM__Phosphata"/>
    <property type="match status" value="1"/>
</dbReference>
<dbReference type="PANTHER" id="PTHR43434:SF1">
    <property type="entry name" value="PHOSPHOGLYCOLATE PHOSPHATASE"/>
    <property type="match status" value="1"/>
</dbReference>
<keyword evidence="6" id="KW-1185">Reference proteome</keyword>
<dbReference type="RefSeq" id="WP_090110909.1">
    <property type="nucleotide sequence ID" value="NZ_FNAT01000002.1"/>
</dbReference>
<dbReference type="NCBIfam" id="TIGR01549">
    <property type="entry name" value="HAD-SF-IA-v1"/>
    <property type="match status" value="1"/>
</dbReference>
<dbReference type="PRINTS" id="PR00413">
    <property type="entry name" value="HADHALOGNASE"/>
</dbReference>
<evidence type="ECO:0000256" key="4">
    <source>
        <dbReference type="ARBA" id="ARBA00013078"/>
    </source>
</evidence>
<comment type="pathway">
    <text evidence="2">Organic acid metabolism; glycolate biosynthesis; glycolate from 2-phosphoglycolate: step 1/1.</text>
</comment>
<dbReference type="InterPro" id="IPR050155">
    <property type="entry name" value="HAD-like_hydrolase_sf"/>
</dbReference>
<dbReference type="InterPro" id="IPR006439">
    <property type="entry name" value="HAD-SF_hydro_IA"/>
</dbReference>
<dbReference type="GO" id="GO:0008967">
    <property type="term" value="F:phosphoglycolate phosphatase activity"/>
    <property type="evidence" value="ECO:0007669"/>
    <property type="project" value="UniProtKB-EC"/>
</dbReference>
<dbReference type="SFLD" id="SFLDS00003">
    <property type="entry name" value="Haloacid_Dehalogenase"/>
    <property type="match status" value="1"/>
</dbReference>
<dbReference type="InterPro" id="IPR023214">
    <property type="entry name" value="HAD_sf"/>
</dbReference>
<comment type="catalytic activity">
    <reaction evidence="1">
        <text>2-phosphoglycolate + H2O = glycolate + phosphate</text>
        <dbReference type="Rhea" id="RHEA:14369"/>
        <dbReference type="ChEBI" id="CHEBI:15377"/>
        <dbReference type="ChEBI" id="CHEBI:29805"/>
        <dbReference type="ChEBI" id="CHEBI:43474"/>
        <dbReference type="ChEBI" id="CHEBI:58033"/>
        <dbReference type="EC" id="3.1.3.18"/>
    </reaction>
</comment>
<dbReference type="SUPFAM" id="SSF56784">
    <property type="entry name" value="HAD-like"/>
    <property type="match status" value="1"/>
</dbReference>
<dbReference type="EMBL" id="FNAT01000002">
    <property type="protein sequence ID" value="SDE42861.1"/>
    <property type="molecule type" value="Genomic_DNA"/>
</dbReference>
<dbReference type="STRING" id="521013.SAMN04488567_1646"/>
<name>A0A1G7CUF9_9RHOB</name>
<evidence type="ECO:0000256" key="1">
    <source>
        <dbReference type="ARBA" id="ARBA00000830"/>
    </source>
</evidence>